<dbReference type="Pfam" id="PF20732">
    <property type="entry name" value="NamZ_C"/>
    <property type="match status" value="1"/>
</dbReference>
<dbReference type="PANTHER" id="PTHR42915:SF1">
    <property type="entry name" value="PEPTIDOGLYCAN BETA-N-ACETYLMURAMIDASE NAMZ"/>
    <property type="match status" value="1"/>
</dbReference>
<gene>
    <name evidence="3" type="ORF">HELGO_WM26825</name>
</gene>
<feature type="domain" description="Peptidoglycan beta-N-acetylmuramidase NamZ C-terminal" evidence="2">
    <location>
        <begin position="269"/>
        <end position="414"/>
    </location>
</feature>
<evidence type="ECO:0000259" key="2">
    <source>
        <dbReference type="Pfam" id="PF20732"/>
    </source>
</evidence>
<evidence type="ECO:0000259" key="1">
    <source>
        <dbReference type="Pfam" id="PF07075"/>
    </source>
</evidence>
<dbReference type="GO" id="GO:0033922">
    <property type="term" value="F:peptidoglycan beta-N-acetylmuramidase activity"/>
    <property type="evidence" value="ECO:0007669"/>
    <property type="project" value="InterPro"/>
</dbReference>
<dbReference type="PANTHER" id="PTHR42915">
    <property type="entry name" value="HYPOTHETICAL 460 KDA PROTEIN IN FEUA-SIGW INTERGENIC REGION [PRECURSOR]"/>
    <property type="match status" value="1"/>
</dbReference>
<organism evidence="3">
    <name type="scientific">uncultured Aureispira sp</name>
    <dbReference type="NCBI Taxonomy" id="1331704"/>
    <lineage>
        <taxon>Bacteria</taxon>
        <taxon>Pseudomonadati</taxon>
        <taxon>Bacteroidota</taxon>
        <taxon>Saprospiria</taxon>
        <taxon>Saprospirales</taxon>
        <taxon>Saprospiraceae</taxon>
        <taxon>Aureispira</taxon>
        <taxon>environmental samples</taxon>
    </lineage>
</organism>
<feature type="domain" description="Peptidoglycan beta-N-acetylmuramidase NamZ N-terminal" evidence="1">
    <location>
        <begin position="68"/>
        <end position="265"/>
    </location>
</feature>
<dbReference type="InterPro" id="IPR048503">
    <property type="entry name" value="NamZ_C"/>
</dbReference>
<protein>
    <submittedName>
        <fullName evidence="3">Alternate gene name: yzbB</fullName>
    </submittedName>
</protein>
<dbReference type="Gene3D" id="3.40.50.12170">
    <property type="entry name" value="Uncharacterised protein PF07075, DUF1343"/>
    <property type="match status" value="1"/>
</dbReference>
<evidence type="ECO:0000313" key="3">
    <source>
        <dbReference type="EMBL" id="CAA6830179.1"/>
    </source>
</evidence>
<dbReference type="AlphaFoldDB" id="A0A6S6UDY2"/>
<reference evidence="3" key="1">
    <citation type="submission" date="2020-01" db="EMBL/GenBank/DDBJ databases">
        <authorList>
            <person name="Meier V. D."/>
            <person name="Meier V D."/>
        </authorList>
    </citation>
    <scope>NUCLEOTIDE SEQUENCE</scope>
    <source>
        <strain evidence="3">HLG_WM_MAG_10</strain>
    </source>
</reference>
<accession>A0A6S6UDY2</accession>
<dbReference type="PIRSF" id="PIRSF016719">
    <property type="entry name" value="UCP016719"/>
    <property type="match status" value="1"/>
</dbReference>
<name>A0A6S6UDY2_9BACT</name>
<dbReference type="Pfam" id="PF07075">
    <property type="entry name" value="NamZ_N"/>
    <property type="match status" value="1"/>
</dbReference>
<dbReference type="Gene3D" id="3.90.1150.140">
    <property type="match status" value="1"/>
</dbReference>
<dbReference type="InterPro" id="IPR048502">
    <property type="entry name" value="NamZ_N"/>
</dbReference>
<sequence length="418" mass="47325">MRLILFMILIVVQIPLGCQSHTERETKLPPKTESSAQAIPIEYLDTAIVPAAHQFHKYVDFLKGKRLGLVVNHTSMVGQSHLVDTLLEMGFDIKKIFAPEHGFRGKADAGEQLKDGLDRRTNLPIVSLYGKNKKPSLAQFQGLDLVLFDIQDVGTRFYTYTSTMTYVMEACAESNLPLLILDRPNPNGHYVDGPILESAQKSFVGLHPVPIVHGLTVAEYALMINGEGWLKDGVECELYHVECLNYNHTKLYQLPVPPSPNLPNMKSIYLYPSLCWFEGTTVSVGRGTTNQFQVYGQPSCTVGPYNFTPKPRDGARRPKHNGERCKGYDLSQIRLEELQKIKRLNLDYIVDLYANLEQEKQAVFFNKNNFFDKLAGTSQLQTQLKAGKTSAEIQASWQANLDAYKKLRKKYLLYKDFE</sequence>
<dbReference type="EMBL" id="CACVAQ010000539">
    <property type="protein sequence ID" value="CAA6830179.1"/>
    <property type="molecule type" value="Genomic_DNA"/>
</dbReference>
<proteinExistence type="predicted"/>
<dbReference type="InterPro" id="IPR008302">
    <property type="entry name" value="NamZ"/>
</dbReference>